<dbReference type="Proteomes" id="UP001159363">
    <property type="component" value="Chromosome 11"/>
</dbReference>
<gene>
    <name evidence="1" type="ORF">PR048_027965</name>
</gene>
<protein>
    <submittedName>
        <fullName evidence="1">Uncharacterized protein</fullName>
    </submittedName>
</protein>
<accession>A0ABQ9GHZ4</accession>
<sequence length="471" mass="52596">MRYKFVQEHKGQNITASCHAVGLLATHQCEPGSIPGQFTPDFRKWESCRTMPLVCGFSRGAPVSPAPSFWRCSILISITITLIDSQDLAVMSHPNLFTYSRIVLRVLASSENLQLSVPCCTLSYIYSYISYLHKCSFSTTHSTYNLLFHDTYIAAFLGLDKHGRNCGHCFFRAYWRNSAIPTAFYLSFASPSSHERVAATRARVDTTRLQKSLFVRLCSQTITPGDLRSVRITNALFSQGMMGGVVARALASQQMFDFRRCSIPRFTLIGSQDLDYTSRHMSLAQWLLCPRSSRAEWPTCSRRVGRSHHGSCAADFQFPCRAHVYCEYVIKSVYYLSSSHRKHARMGNVAGVALGSMFSPGAPTLAFNHCSLRPARFTPLQNSLRNFTASPINFLLPVWVPSGGGNRFLRRRGAHTTRGLEASDRLCPPLLHNLVVEHQALPDVGLTEQRPRTCRRTEDGVYNAAGDSSAA</sequence>
<organism evidence="1 2">
    <name type="scientific">Dryococelus australis</name>
    <dbReference type="NCBI Taxonomy" id="614101"/>
    <lineage>
        <taxon>Eukaryota</taxon>
        <taxon>Metazoa</taxon>
        <taxon>Ecdysozoa</taxon>
        <taxon>Arthropoda</taxon>
        <taxon>Hexapoda</taxon>
        <taxon>Insecta</taxon>
        <taxon>Pterygota</taxon>
        <taxon>Neoptera</taxon>
        <taxon>Polyneoptera</taxon>
        <taxon>Phasmatodea</taxon>
        <taxon>Verophasmatodea</taxon>
        <taxon>Anareolatae</taxon>
        <taxon>Phasmatidae</taxon>
        <taxon>Eurycanthinae</taxon>
        <taxon>Dryococelus</taxon>
    </lineage>
</organism>
<evidence type="ECO:0000313" key="1">
    <source>
        <dbReference type="EMBL" id="KAJ8871638.1"/>
    </source>
</evidence>
<name>A0ABQ9GHZ4_9NEOP</name>
<evidence type="ECO:0000313" key="2">
    <source>
        <dbReference type="Proteomes" id="UP001159363"/>
    </source>
</evidence>
<dbReference type="EMBL" id="JARBHB010000012">
    <property type="protein sequence ID" value="KAJ8871638.1"/>
    <property type="molecule type" value="Genomic_DNA"/>
</dbReference>
<reference evidence="1 2" key="1">
    <citation type="submission" date="2023-02" db="EMBL/GenBank/DDBJ databases">
        <title>LHISI_Scaffold_Assembly.</title>
        <authorList>
            <person name="Stuart O.P."/>
            <person name="Cleave R."/>
            <person name="Magrath M.J.L."/>
            <person name="Mikheyev A.S."/>
        </authorList>
    </citation>
    <scope>NUCLEOTIDE SEQUENCE [LARGE SCALE GENOMIC DNA]</scope>
    <source>
        <strain evidence="1">Daus_M_001</strain>
        <tissue evidence="1">Leg muscle</tissue>
    </source>
</reference>
<keyword evidence="2" id="KW-1185">Reference proteome</keyword>
<proteinExistence type="predicted"/>
<comment type="caution">
    <text evidence="1">The sequence shown here is derived from an EMBL/GenBank/DDBJ whole genome shotgun (WGS) entry which is preliminary data.</text>
</comment>